<keyword evidence="3" id="KW-1185">Reference proteome</keyword>
<dbReference type="HOGENOM" id="CLU_199737_0_0_11"/>
<evidence type="ECO:0000256" key="1">
    <source>
        <dbReference type="SAM" id="MobiDB-lite"/>
    </source>
</evidence>
<protein>
    <submittedName>
        <fullName evidence="2">Uncharacterized protein</fullName>
    </submittedName>
</protein>
<dbReference type="EMBL" id="JLXW01000008">
    <property type="protein sequence ID" value="KBZ62118.1"/>
    <property type="molecule type" value="Genomic_DNA"/>
</dbReference>
<dbReference type="Proteomes" id="UP000025947">
    <property type="component" value="Unassembled WGS sequence"/>
</dbReference>
<comment type="caution">
    <text evidence="2">The sequence shown here is derived from an EMBL/GenBank/DDBJ whole genome shotgun (WGS) entry which is preliminary data.</text>
</comment>
<accession>A0A051TZM1</accession>
<feature type="region of interest" description="Disordered" evidence="1">
    <location>
        <begin position="30"/>
        <end position="55"/>
    </location>
</feature>
<name>A0A051TZM1_9MYCO</name>
<gene>
    <name evidence="2" type="ORF">K875_03039</name>
</gene>
<sequence>MRTPITKAIAAFGGAAAVVLAVGIGAGGVSPTDDAPSAATHPSPGVTTTQPGTPAPGVHIATLAGCIPGANC</sequence>
<dbReference type="RefSeq" id="WP_044485660.1">
    <property type="nucleotide sequence ID" value="NZ_KK328284.1"/>
</dbReference>
<evidence type="ECO:0000313" key="2">
    <source>
        <dbReference type="EMBL" id="KBZ62118.1"/>
    </source>
</evidence>
<dbReference type="PATRIC" id="fig|1324261.3.peg.3060"/>
<reference evidence="2 3" key="1">
    <citation type="submission" date="2014-04" db="EMBL/GenBank/DDBJ databases">
        <title>The Genome Sequence of Mycobacterium tuberculosis TKK-01-0051.</title>
        <authorList>
            <consortium name="The Broad Institute Genomics Platform"/>
            <consortium name="The Broad Institute Genome Sequencing Center for Infectious Disease"/>
            <person name="Earl A.M."/>
            <person name="Cohen K."/>
            <person name="Pym A."/>
            <person name="Bishai W."/>
            <person name="Maharaj K."/>
            <person name="Desjardins C."/>
            <person name="Abeel T."/>
            <person name="Young S."/>
            <person name="Zeng Q."/>
            <person name="Gargeya S."/>
            <person name="Abouelleil A."/>
            <person name="Alvarado L."/>
            <person name="Chapman S.B."/>
            <person name="Gainer-Dewar J."/>
            <person name="Goldberg J."/>
            <person name="Griggs A."/>
            <person name="Gujja S."/>
            <person name="Hansen M."/>
            <person name="Howarth C."/>
            <person name="Imamovic A."/>
            <person name="Larimer J."/>
            <person name="Murphy C."/>
            <person name="Naylor J."/>
            <person name="Pearson M."/>
            <person name="Poon T.W."/>
            <person name="Priest M."/>
            <person name="Roberts A."/>
            <person name="Saif S."/>
            <person name="Shea T."/>
            <person name="Sykes S."/>
            <person name="Wortman J."/>
            <person name="Nusbaum C."/>
            <person name="Birren B."/>
        </authorList>
    </citation>
    <scope>NUCLEOTIDE SEQUENCE [LARGE SCALE GENOMIC DNA]</scope>
    <source>
        <strain evidence="2 3">TKK-01-0051</strain>
    </source>
</reference>
<dbReference type="AlphaFoldDB" id="A0A051TZM1"/>
<organism evidence="2 3">
    <name type="scientific">Mycobacterium [tuberculosis] TKK-01-0051</name>
    <dbReference type="NCBI Taxonomy" id="1324261"/>
    <lineage>
        <taxon>Bacteria</taxon>
        <taxon>Bacillati</taxon>
        <taxon>Actinomycetota</taxon>
        <taxon>Actinomycetes</taxon>
        <taxon>Mycobacteriales</taxon>
        <taxon>Mycobacteriaceae</taxon>
        <taxon>Mycobacterium</taxon>
        <taxon>Mycobacterium avium complex (MAC)</taxon>
    </lineage>
</organism>
<evidence type="ECO:0000313" key="3">
    <source>
        <dbReference type="Proteomes" id="UP000025947"/>
    </source>
</evidence>
<proteinExistence type="predicted"/>